<organism evidence="2 3">
    <name type="scientific">Rangifer tarandus platyrhynchus</name>
    <name type="common">Svalbard reindeer</name>
    <dbReference type="NCBI Taxonomy" id="3082113"/>
    <lineage>
        <taxon>Eukaryota</taxon>
        <taxon>Metazoa</taxon>
        <taxon>Chordata</taxon>
        <taxon>Craniata</taxon>
        <taxon>Vertebrata</taxon>
        <taxon>Euteleostomi</taxon>
        <taxon>Mammalia</taxon>
        <taxon>Eutheria</taxon>
        <taxon>Laurasiatheria</taxon>
        <taxon>Artiodactyla</taxon>
        <taxon>Ruminantia</taxon>
        <taxon>Pecora</taxon>
        <taxon>Cervidae</taxon>
        <taxon>Odocoileinae</taxon>
        <taxon>Rangifer</taxon>
    </lineage>
</organism>
<evidence type="ECO:0000313" key="2">
    <source>
        <dbReference type="EMBL" id="CAI9173466.1"/>
    </source>
</evidence>
<evidence type="ECO:0000256" key="1">
    <source>
        <dbReference type="SAM" id="MobiDB-lite"/>
    </source>
</evidence>
<protein>
    <submittedName>
        <fullName evidence="2">Uncharacterized protein</fullName>
    </submittedName>
</protein>
<name>A0ABN8ZKD7_RANTA</name>
<sequence>MRGPWLTASMWMDGDRYEATKGTNGHGAPHQLECPMSVCRDSGSEPSSGTSSVIAGLAPALVEAPRQAAAWSNDTHSLRAGAAPRERASHDGSSITAPTRSPGSS</sequence>
<feature type="compositionally biased region" description="Polar residues" evidence="1">
    <location>
        <begin position="91"/>
        <end position="105"/>
    </location>
</feature>
<reference evidence="2" key="1">
    <citation type="submission" date="2023-04" db="EMBL/GenBank/DDBJ databases">
        <authorList>
            <consortium name="ELIXIR-Norway"/>
        </authorList>
    </citation>
    <scope>NUCLEOTIDE SEQUENCE [LARGE SCALE GENOMIC DNA]</scope>
</reference>
<proteinExistence type="predicted"/>
<accession>A0ABN8ZKD7</accession>
<dbReference type="EMBL" id="OX459969">
    <property type="protein sequence ID" value="CAI9173466.1"/>
    <property type="molecule type" value="Genomic_DNA"/>
</dbReference>
<evidence type="ECO:0000313" key="3">
    <source>
        <dbReference type="Proteomes" id="UP001176941"/>
    </source>
</evidence>
<keyword evidence="3" id="KW-1185">Reference proteome</keyword>
<dbReference type="Proteomes" id="UP001176941">
    <property type="component" value="Chromosome 33"/>
</dbReference>
<gene>
    <name evidence="2" type="ORF">MRATA1EN1_LOCUS22428</name>
</gene>
<feature type="region of interest" description="Disordered" evidence="1">
    <location>
        <begin position="66"/>
        <end position="105"/>
    </location>
</feature>